<keyword evidence="8" id="KW-1185">Reference proteome</keyword>
<dbReference type="GO" id="GO:0005874">
    <property type="term" value="C:microtubule"/>
    <property type="evidence" value="ECO:0007669"/>
    <property type="project" value="InterPro"/>
</dbReference>
<comment type="similarity">
    <text evidence="3">Belongs to the acetyltransferase ATAT1 family.</text>
</comment>
<evidence type="ECO:0000259" key="5">
    <source>
        <dbReference type="PROSITE" id="PS51730"/>
    </source>
</evidence>
<evidence type="ECO:0000313" key="6">
    <source>
        <dbReference type="EMBL" id="CAF0880704.1"/>
    </source>
</evidence>
<feature type="region of interest" description="Disordered" evidence="4">
    <location>
        <begin position="222"/>
        <end position="247"/>
    </location>
</feature>
<evidence type="ECO:0000256" key="3">
    <source>
        <dbReference type="HAMAP-Rule" id="MF_03130"/>
    </source>
</evidence>
<sequence>MEFPFDINTVLQQEITILNSDLQILNYGQTSRIFASDKLTSIIDAVGDASYKAQGLPGAITSTRKFRISDHRLYLIKNPNDHNNLGSVVGLLKVGTKRLYVHDSHGQVHERTPLCLLDFYVSENKQRSGYGKKLFETMLQFEKCSAYELAIDRPSPKCLGFLQKHYNLSAPIRQVNNFVVFSGFFNRAPTLQGRKSSASRQFHDNNAPVDNFRRQEVSSWLLPSEKQRQQQQQPNRQLYPEKTDEYSNNRLRTFSDENYRQNAKPPIGTSTINNNERKLFSAYPTPYSHCNNQNPPLNEPIRTNSISHSASPVARAYTSLFNENNPFPSLQRYNTNPIITPDKQTISKSPLNFTYQNYQSTTYNNSHQNIVVPTPPPPSQPLTSIYTFPSLIKPASNWSKPPPVPQHQQKATMNAASSGWRLFGVPH</sequence>
<evidence type="ECO:0000256" key="4">
    <source>
        <dbReference type="SAM" id="MobiDB-lite"/>
    </source>
</evidence>
<reference evidence="6" key="1">
    <citation type="submission" date="2021-02" db="EMBL/GenBank/DDBJ databases">
        <authorList>
            <person name="Nowell W R."/>
        </authorList>
    </citation>
    <scope>NUCLEOTIDE SEQUENCE</scope>
</reference>
<gene>
    <name evidence="6" type="ORF">BJG266_LOCUS9407</name>
    <name evidence="7" type="ORF">QVE165_LOCUS34439</name>
</gene>
<dbReference type="PROSITE" id="PS51730">
    <property type="entry name" value="GNAT_ATAT"/>
    <property type="match status" value="1"/>
</dbReference>
<dbReference type="CDD" id="cd04301">
    <property type="entry name" value="NAT_SF"/>
    <property type="match status" value="1"/>
</dbReference>
<evidence type="ECO:0000256" key="2">
    <source>
        <dbReference type="ARBA" id="ARBA00023315"/>
    </source>
</evidence>
<name>A0A813Y8T0_9BILA</name>
<dbReference type="InterPro" id="IPR038746">
    <property type="entry name" value="Atat"/>
</dbReference>
<keyword evidence="1 3" id="KW-0808">Transferase</keyword>
<protein>
    <recommendedName>
        <fullName evidence="3">Alpha-tubulin N-acetyltransferase</fullName>
        <shortName evidence="3">Alpha-TAT</shortName>
        <shortName evidence="3">TAT</shortName>
        <ecNumber evidence="3">2.3.1.108</ecNumber>
    </recommendedName>
    <alternativeName>
        <fullName evidence="3">Acetyltransferase mec-17 homolog</fullName>
    </alternativeName>
</protein>
<dbReference type="Pfam" id="PF05301">
    <property type="entry name" value="Acetyltransf_16"/>
    <property type="match status" value="1"/>
</dbReference>
<dbReference type="GO" id="GO:0019799">
    <property type="term" value="F:tubulin N-acetyltransferase activity"/>
    <property type="evidence" value="ECO:0007669"/>
    <property type="project" value="UniProtKB-UniRule"/>
</dbReference>
<keyword evidence="2 3" id="KW-0012">Acyltransferase</keyword>
<comment type="catalytic activity">
    <reaction evidence="3">
        <text>L-lysyl-[alpha-tubulin] + acetyl-CoA = N(6)-acetyl-L-lysyl-[alpha-tubulin] + CoA + H(+)</text>
        <dbReference type="Rhea" id="RHEA:15277"/>
        <dbReference type="Rhea" id="RHEA-COMP:11278"/>
        <dbReference type="Rhea" id="RHEA-COMP:11279"/>
        <dbReference type="ChEBI" id="CHEBI:15378"/>
        <dbReference type="ChEBI" id="CHEBI:29969"/>
        <dbReference type="ChEBI" id="CHEBI:57287"/>
        <dbReference type="ChEBI" id="CHEBI:57288"/>
        <dbReference type="ChEBI" id="CHEBI:61930"/>
        <dbReference type="EC" id="2.3.1.108"/>
    </reaction>
</comment>
<dbReference type="InterPro" id="IPR007965">
    <property type="entry name" value="GNAT_ATAT"/>
</dbReference>
<evidence type="ECO:0000313" key="8">
    <source>
        <dbReference type="Proteomes" id="UP000663832"/>
    </source>
</evidence>
<dbReference type="Proteomes" id="UP000663877">
    <property type="component" value="Unassembled WGS sequence"/>
</dbReference>
<dbReference type="OrthoDB" id="447510at2759"/>
<feature type="site" description="Crucial for catalytic activity" evidence="3">
    <location>
        <position position="54"/>
    </location>
</feature>
<dbReference type="Gene3D" id="3.40.630.30">
    <property type="match status" value="1"/>
</dbReference>
<proteinExistence type="inferred from homology"/>
<dbReference type="GO" id="GO:0070507">
    <property type="term" value="P:regulation of microtubule cytoskeleton organization"/>
    <property type="evidence" value="ECO:0007669"/>
    <property type="project" value="UniProtKB-UniRule"/>
</dbReference>
<dbReference type="EMBL" id="CAJNOI010000031">
    <property type="protein sequence ID" value="CAF0880704.1"/>
    <property type="molecule type" value="Genomic_DNA"/>
</dbReference>
<dbReference type="PANTHER" id="PTHR12327:SF0">
    <property type="entry name" value="ALPHA-TUBULIN N-ACETYLTRANSFERASE 1"/>
    <property type="match status" value="1"/>
</dbReference>
<evidence type="ECO:0000313" key="9">
    <source>
        <dbReference type="Proteomes" id="UP000663877"/>
    </source>
</evidence>
<dbReference type="EMBL" id="CAJNOM010000324">
    <property type="protein sequence ID" value="CAF1359111.1"/>
    <property type="molecule type" value="Genomic_DNA"/>
</dbReference>
<comment type="caution">
    <text evidence="3">Lacks conserved residue(s) required for the propagation of feature annotation.</text>
</comment>
<dbReference type="GO" id="GO:0048666">
    <property type="term" value="P:neuron development"/>
    <property type="evidence" value="ECO:0007669"/>
    <property type="project" value="UniProtKB-UniRule"/>
</dbReference>
<comment type="caution">
    <text evidence="6">The sequence shown here is derived from an EMBL/GenBank/DDBJ whole genome shotgun (WGS) entry which is preliminary data.</text>
</comment>
<dbReference type="EC" id="2.3.1.108" evidence="3"/>
<organism evidence="6 9">
    <name type="scientific">Adineta steineri</name>
    <dbReference type="NCBI Taxonomy" id="433720"/>
    <lineage>
        <taxon>Eukaryota</taxon>
        <taxon>Metazoa</taxon>
        <taxon>Spiralia</taxon>
        <taxon>Gnathifera</taxon>
        <taxon>Rotifera</taxon>
        <taxon>Eurotatoria</taxon>
        <taxon>Bdelloidea</taxon>
        <taxon>Adinetida</taxon>
        <taxon>Adinetidae</taxon>
        <taxon>Adineta</taxon>
    </lineage>
</organism>
<feature type="domain" description="N-acetyltransferase" evidence="5">
    <location>
        <begin position="1"/>
        <end position="185"/>
    </location>
</feature>
<feature type="binding site" evidence="3">
    <location>
        <begin position="119"/>
        <end position="132"/>
    </location>
    <ligand>
        <name>acetyl-CoA</name>
        <dbReference type="ChEBI" id="CHEBI:57288"/>
    </ligand>
</feature>
<accession>A0A813Y8T0</accession>
<dbReference type="AlphaFoldDB" id="A0A813Y8T0"/>
<evidence type="ECO:0000256" key="1">
    <source>
        <dbReference type="ARBA" id="ARBA00022679"/>
    </source>
</evidence>
<comment type="function">
    <text evidence="3">Specifically acetylates 'Lys-40' in alpha-tubulin on the lumenal side of microtubules. Promotes microtubule destabilization and accelerates microtubule dynamics; this activity may be independent of acetylation activity. Acetylates alpha-tubulin with a slow enzymatic rate, due to a catalytic site that is not optimized for acetyl transfer. Enters the microtubule through each end and diffuses quickly throughout the lumen of microtubules. Acetylates only long/old microtubules because of its slow acetylation rate since it does not have time to act on dynamically unstable microtubules before the enzyme is released.</text>
</comment>
<dbReference type="PANTHER" id="PTHR12327">
    <property type="entry name" value="ALPHA-TUBULIN N-ACETYLTRANSFERASE 1"/>
    <property type="match status" value="1"/>
</dbReference>
<dbReference type="Proteomes" id="UP000663832">
    <property type="component" value="Unassembled WGS sequence"/>
</dbReference>
<evidence type="ECO:0000313" key="7">
    <source>
        <dbReference type="EMBL" id="CAF1359111.1"/>
    </source>
</evidence>
<dbReference type="HAMAP" id="MF_03130">
    <property type="entry name" value="mec17"/>
    <property type="match status" value="1"/>
</dbReference>